<feature type="region of interest" description="Disordered" evidence="6">
    <location>
        <begin position="1"/>
        <end position="24"/>
    </location>
</feature>
<reference evidence="9 10" key="1">
    <citation type="submission" date="2019-09" db="EMBL/GenBank/DDBJ databases">
        <title>Nocardioides panacisoli sp. nov., isolated from the soil of a ginseng field.</title>
        <authorList>
            <person name="Cho C."/>
        </authorList>
    </citation>
    <scope>NUCLEOTIDE SEQUENCE [LARGE SCALE GENOMIC DNA]</scope>
    <source>
        <strain evidence="9 10">BN130099</strain>
    </source>
</reference>
<keyword evidence="10" id="KW-1185">Reference proteome</keyword>
<comment type="similarity">
    <text evidence="1">Belongs to the sigma-70 factor family. ECF subfamily.</text>
</comment>
<dbReference type="Gene3D" id="1.10.10.10">
    <property type="entry name" value="Winged helix-like DNA-binding domain superfamily/Winged helix DNA-binding domain"/>
    <property type="match status" value="1"/>
</dbReference>
<evidence type="ECO:0000256" key="6">
    <source>
        <dbReference type="SAM" id="MobiDB-lite"/>
    </source>
</evidence>
<dbReference type="InterPro" id="IPR007627">
    <property type="entry name" value="RNA_pol_sigma70_r2"/>
</dbReference>
<dbReference type="GO" id="GO:0003677">
    <property type="term" value="F:DNA binding"/>
    <property type="evidence" value="ECO:0007669"/>
    <property type="project" value="UniProtKB-KW"/>
</dbReference>
<dbReference type="AlphaFoldDB" id="A0A5B1LAS8"/>
<dbReference type="InterPro" id="IPR013324">
    <property type="entry name" value="RNA_pol_sigma_r3/r4-like"/>
</dbReference>
<evidence type="ECO:0000256" key="1">
    <source>
        <dbReference type="ARBA" id="ARBA00010641"/>
    </source>
</evidence>
<dbReference type="SUPFAM" id="SSF88946">
    <property type="entry name" value="Sigma2 domain of RNA polymerase sigma factors"/>
    <property type="match status" value="1"/>
</dbReference>
<organism evidence="9 10">
    <name type="scientific">Nocardioides humilatus</name>
    <dbReference type="NCBI Taxonomy" id="2607660"/>
    <lineage>
        <taxon>Bacteria</taxon>
        <taxon>Bacillati</taxon>
        <taxon>Actinomycetota</taxon>
        <taxon>Actinomycetes</taxon>
        <taxon>Propionibacteriales</taxon>
        <taxon>Nocardioidaceae</taxon>
        <taxon>Nocardioides</taxon>
    </lineage>
</organism>
<dbReference type="NCBIfam" id="TIGR02983">
    <property type="entry name" value="SigE-fam_strep"/>
    <property type="match status" value="1"/>
</dbReference>
<dbReference type="InterPro" id="IPR014325">
    <property type="entry name" value="RNA_pol_sigma-E_actinobac"/>
</dbReference>
<dbReference type="SUPFAM" id="SSF88659">
    <property type="entry name" value="Sigma3 and sigma4 domains of RNA polymerase sigma factors"/>
    <property type="match status" value="1"/>
</dbReference>
<evidence type="ECO:0000313" key="10">
    <source>
        <dbReference type="Proteomes" id="UP000325003"/>
    </source>
</evidence>
<reference evidence="9 10" key="2">
    <citation type="submission" date="2019-09" db="EMBL/GenBank/DDBJ databases">
        <authorList>
            <person name="Jin C."/>
        </authorList>
    </citation>
    <scope>NUCLEOTIDE SEQUENCE [LARGE SCALE GENOMIC DNA]</scope>
    <source>
        <strain evidence="9 10">BN130099</strain>
    </source>
</reference>
<dbReference type="EMBL" id="VUJV01000005">
    <property type="protein sequence ID" value="KAA1417762.1"/>
    <property type="molecule type" value="Genomic_DNA"/>
</dbReference>
<dbReference type="CDD" id="cd06171">
    <property type="entry name" value="Sigma70_r4"/>
    <property type="match status" value="1"/>
</dbReference>
<sequence>MSPAAILQNRQSGSVGEVTSPLSQIKARRRQPDGLLARATSVTTYAATVGIAAHPSWGLGVTDARPESGVDTDADAGVEALYLAHWAPLVRLSVLLVHDQGMAEEIVQDALVAVHQKWDRLTDQQKALAYLRQAVVNRSRSALRHRGVVSRYLARQSAPDTMPGADRPVIVDSRRRMVLDALQQLPRRQREVLALRYYLDLSEAEIAETLGISRGAVKSHASRGAAALRPILEDLGPDLRTDQ</sequence>
<dbReference type="InterPro" id="IPR036388">
    <property type="entry name" value="WH-like_DNA-bd_sf"/>
</dbReference>
<proteinExistence type="inferred from homology"/>
<gene>
    <name evidence="9" type="ORF">F0U44_15845</name>
</gene>
<dbReference type="Proteomes" id="UP000325003">
    <property type="component" value="Unassembled WGS sequence"/>
</dbReference>
<dbReference type="InterPro" id="IPR013249">
    <property type="entry name" value="RNA_pol_sigma70_r4_t2"/>
</dbReference>
<evidence type="ECO:0000256" key="3">
    <source>
        <dbReference type="ARBA" id="ARBA00023082"/>
    </source>
</evidence>
<dbReference type="Pfam" id="PF08281">
    <property type="entry name" value="Sigma70_r4_2"/>
    <property type="match status" value="1"/>
</dbReference>
<feature type="domain" description="RNA polymerase sigma factor 70 region 4 type 2" evidence="8">
    <location>
        <begin position="176"/>
        <end position="228"/>
    </location>
</feature>
<dbReference type="Gene3D" id="1.10.1740.10">
    <property type="match status" value="1"/>
</dbReference>
<dbReference type="NCBIfam" id="TIGR02937">
    <property type="entry name" value="sigma70-ECF"/>
    <property type="match status" value="1"/>
</dbReference>
<evidence type="ECO:0000256" key="4">
    <source>
        <dbReference type="ARBA" id="ARBA00023125"/>
    </source>
</evidence>
<protein>
    <submittedName>
        <fullName evidence="9">SigE family RNA polymerase sigma factor</fullName>
    </submittedName>
</protein>
<evidence type="ECO:0000256" key="2">
    <source>
        <dbReference type="ARBA" id="ARBA00023015"/>
    </source>
</evidence>
<evidence type="ECO:0000256" key="5">
    <source>
        <dbReference type="ARBA" id="ARBA00023163"/>
    </source>
</evidence>
<dbReference type="InterPro" id="IPR039425">
    <property type="entry name" value="RNA_pol_sigma-70-like"/>
</dbReference>
<dbReference type="PANTHER" id="PTHR43133">
    <property type="entry name" value="RNA POLYMERASE ECF-TYPE SIGMA FACTO"/>
    <property type="match status" value="1"/>
</dbReference>
<accession>A0A5B1LAS8</accession>
<keyword evidence="2" id="KW-0805">Transcription regulation</keyword>
<comment type="caution">
    <text evidence="9">The sequence shown here is derived from an EMBL/GenBank/DDBJ whole genome shotgun (WGS) entry which is preliminary data.</text>
</comment>
<evidence type="ECO:0000313" key="9">
    <source>
        <dbReference type="EMBL" id="KAA1417762.1"/>
    </source>
</evidence>
<dbReference type="GO" id="GO:0016987">
    <property type="term" value="F:sigma factor activity"/>
    <property type="evidence" value="ECO:0007669"/>
    <property type="project" value="UniProtKB-KW"/>
</dbReference>
<keyword evidence="5" id="KW-0804">Transcription</keyword>
<keyword evidence="3" id="KW-0731">Sigma factor</keyword>
<evidence type="ECO:0000259" key="7">
    <source>
        <dbReference type="Pfam" id="PF04542"/>
    </source>
</evidence>
<dbReference type="PANTHER" id="PTHR43133:SF50">
    <property type="entry name" value="ECF RNA POLYMERASE SIGMA FACTOR SIGM"/>
    <property type="match status" value="1"/>
</dbReference>
<dbReference type="InterPro" id="IPR013325">
    <property type="entry name" value="RNA_pol_sigma_r2"/>
</dbReference>
<keyword evidence="4" id="KW-0238">DNA-binding</keyword>
<name>A0A5B1LAS8_9ACTN</name>
<dbReference type="GO" id="GO:0006352">
    <property type="term" value="P:DNA-templated transcription initiation"/>
    <property type="evidence" value="ECO:0007669"/>
    <property type="project" value="InterPro"/>
</dbReference>
<dbReference type="Pfam" id="PF04542">
    <property type="entry name" value="Sigma70_r2"/>
    <property type="match status" value="1"/>
</dbReference>
<feature type="domain" description="RNA polymerase sigma-70 region 2" evidence="7">
    <location>
        <begin position="84"/>
        <end position="146"/>
    </location>
</feature>
<evidence type="ECO:0000259" key="8">
    <source>
        <dbReference type="Pfam" id="PF08281"/>
    </source>
</evidence>
<dbReference type="InterPro" id="IPR014284">
    <property type="entry name" value="RNA_pol_sigma-70_dom"/>
</dbReference>